<proteinExistence type="inferred from homology"/>
<dbReference type="AlphaFoldDB" id="A0A556ARH7"/>
<sequence length="299" mass="32273">MYKPQDTFELAGASDAPAVVGQRRCWRARLSVAFRRQGERTVLVRRGHEGPLAIQKPLYPEGAQVCHALILHPPGGLAAGDELDLRIDVEAGAHAVITTPGSTKWYKASPGAPATQHITLSLQHGARLDWLPQDNIYFDRSHARQAFSLRLAPGATALGWDASLLGRQASGEAWRDASLHNQTRIVGEDGRPLWAERQAVRSGDPILYSAQGLAGLPVYGTLWAAGPSCDEALAQSLAASLPFGETLRAGATALPGGILLVRAIAGHMEPLRLLFMQLWLRLRPLVHGVPAQALRIWST</sequence>
<evidence type="ECO:0000313" key="4">
    <source>
        <dbReference type="EMBL" id="TSH95561.1"/>
    </source>
</evidence>
<dbReference type="PANTHER" id="PTHR33643:SF1">
    <property type="entry name" value="UREASE ACCESSORY PROTEIN D"/>
    <property type="match status" value="1"/>
</dbReference>
<dbReference type="PANTHER" id="PTHR33643">
    <property type="entry name" value="UREASE ACCESSORY PROTEIN D"/>
    <property type="match status" value="1"/>
</dbReference>
<dbReference type="GO" id="GO:0005737">
    <property type="term" value="C:cytoplasm"/>
    <property type="evidence" value="ECO:0007669"/>
    <property type="project" value="UniProtKB-SubCell"/>
</dbReference>
<dbReference type="HAMAP" id="MF_01384">
    <property type="entry name" value="UreD"/>
    <property type="match status" value="1"/>
</dbReference>
<evidence type="ECO:0000256" key="1">
    <source>
        <dbReference type="ARBA" id="ARBA00007177"/>
    </source>
</evidence>
<keyword evidence="2 3" id="KW-0143">Chaperone</keyword>
<dbReference type="GO" id="GO:0016151">
    <property type="term" value="F:nickel cation binding"/>
    <property type="evidence" value="ECO:0007669"/>
    <property type="project" value="UniProtKB-UniRule"/>
</dbReference>
<dbReference type="EMBL" id="VLTJ01000021">
    <property type="protein sequence ID" value="TSH95561.1"/>
    <property type="molecule type" value="Genomic_DNA"/>
</dbReference>
<protein>
    <recommendedName>
        <fullName evidence="3">Urease accessory protein UreD</fullName>
    </recommendedName>
</protein>
<dbReference type="Pfam" id="PF01774">
    <property type="entry name" value="UreD"/>
    <property type="match status" value="1"/>
</dbReference>
<evidence type="ECO:0000256" key="2">
    <source>
        <dbReference type="ARBA" id="ARBA00023186"/>
    </source>
</evidence>
<comment type="function">
    <text evidence="3">Required for maturation of urease via the functional incorporation of the urease nickel metallocenter.</text>
</comment>
<comment type="similarity">
    <text evidence="1 3">Belongs to the UreD family.</text>
</comment>
<name>A0A556ARH7_9BURK</name>
<gene>
    <name evidence="3" type="primary">ureD</name>
    <name evidence="4" type="ORF">FOZ76_10720</name>
</gene>
<dbReference type="Proteomes" id="UP000318405">
    <property type="component" value="Unassembled WGS sequence"/>
</dbReference>
<organism evidence="4 5">
    <name type="scientific">Verticiella sediminum</name>
    <dbReference type="NCBI Taxonomy" id="1247510"/>
    <lineage>
        <taxon>Bacteria</taxon>
        <taxon>Pseudomonadati</taxon>
        <taxon>Pseudomonadota</taxon>
        <taxon>Betaproteobacteria</taxon>
        <taxon>Burkholderiales</taxon>
        <taxon>Alcaligenaceae</taxon>
        <taxon>Verticiella</taxon>
    </lineage>
</organism>
<comment type="subcellular location">
    <subcellularLocation>
        <location evidence="3">Cytoplasm</location>
    </subcellularLocation>
</comment>
<reference evidence="4 5" key="1">
    <citation type="submission" date="2019-07" db="EMBL/GenBank/DDBJ databases">
        <title>Qingshengfaniella alkalisoli gen. nov., sp. nov., isolated from saline soil.</title>
        <authorList>
            <person name="Xu L."/>
            <person name="Huang X.-X."/>
            <person name="Sun J.-Q."/>
        </authorList>
    </citation>
    <scope>NUCLEOTIDE SEQUENCE [LARGE SCALE GENOMIC DNA]</scope>
    <source>
        <strain evidence="4 5">DSM 27279</strain>
    </source>
</reference>
<evidence type="ECO:0000313" key="5">
    <source>
        <dbReference type="Proteomes" id="UP000318405"/>
    </source>
</evidence>
<dbReference type="RefSeq" id="WP_143948257.1">
    <property type="nucleotide sequence ID" value="NZ_BAABMB010000002.1"/>
</dbReference>
<accession>A0A556ARH7</accession>
<keyword evidence="5" id="KW-1185">Reference proteome</keyword>
<keyword evidence="3" id="KW-0963">Cytoplasm</keyword>
<comment type="caution">
    <text evidence="4">The sequence shown here is derived from an EMBL/GenBank/DDBJ whole genome shotgun (WGS) entry which is preliminary data.</text>
</comment>
<dbReference type="OrthoDB" id="9798842at2"/>
<evidence type="ECO:0000256" key="3">
    <source>
        <dbReference type="HAMAP-Rule" id="MF_01384"/>
    </source>
</evidence>
<comment type="subunit">
    <text evidence="3">UreD, UreF and UreG form a complex that acts as a GTP-hydrolysis-dependent molecular chaperone, activating the urease apoprotein by helping to assemble the nickel containing metallocenter of UreC. The UreE protein probably delivers the nickel.</text>
</comment>
<keyword evidence="3" id="KW-0996">Nickel insertion</keyword>
<dbReference type="InterPro" id="IPR002669">
    <property type="entry name" value="UreD"/>
</dbReference>